<proteinExistence type="predicted"/>
<dbReference type="GO" id="GO:0005634">
    <property type="term" value="C:nucleus"/>
    <property type="evidence" value="ECO:0007669"/>
    <property type="project" value="UniProtKB-SubCell"/>
</dbReference>
<evidence type="ECO:0000259" key="8">
    <source>
        <dbReference type="PROSITE" id="PS51754"/>
    </source>
</evidence>
<dbReference type="PROSITE" id="PS51754">
    <property type="entry name" value="OVATE"/>
    <property type="match status" value="1"/>
</dbReference>
<evidence type="ECO:0000256" key="5">
    <source>
        <dbReference type="ARBA" id="ARBA00023242"/>
    </source>
</evidence>
<keyword evidence="4 6" id="KW-0804">Transcription</keyword>
<dbReference type="AlphaFoldDB" id="A0AAV5E3H5"/>
<dbReference type="Pfam" id="PF04844">
    <property type="entry name" value="Ovate"/>
    <property type="match status" value="1"/>
</dbReference>
<keyword evidence="3 6" id="KW-0805">Transcription regulation</keyword>
<sequence length="219" mass="22923">MAPAWPWPSSKNPRTTQSSRSGSAAPPGIKTIASIFHDSSESSFTTSSAHPDCSDTVSTISEPSATCGDPADDAIVRGLRSDRLLFDPPGASATSSILEEKTSSSTIAEEDAFVGGVAVAFESADPYADFRASMVEMVAAHGVCGDDWGWMEEMLAWYLRANDPDTHCAIVAAFIDVVIAIADPAGEARSSASGRSTARTFPEAEFEVAEKSKAGLLIA</sequence>
<reference evidence="9" key="1">
    <citation type="journal article" date="2018" name="DNA Res.">
        <title>Multiple hybrid de novo genome assembly of finger millet, an orphan allotetraploid crop.</title>
        <authorList>
            <person name="Hatakeyama M."/>
            <person name="Aluri S."/>
            <person name="Balachadran M.T."/>
            <person name="Sivarajan S.R."/>
            <person name="Patrignani A."/>
            <person name="Gruter S."/>
            <person name="Poveda L."/>
            <person name="Shimizu-Inatsugi R."/>
            <person name="Baeten J."/>
            <person name="Francoijs K.J."/>
            <person name="Nataraja K.N."/>
            <person name="Reddy Y.A.N."/>
            <person name="Phadnis S."/>
            <person name="Ravikumar R.L."/>
            <person name="Schlapbach R."/>
            <person name="Sreeman S.M."/>
            <person name="Shimizu K.K."/>
        </authorList>
    </citation>
    <scope>NUCLEOTIDE SEQUENCE</scope>
</reference>
<keyword evidence="2 6" id="KW-0678">Repressor</keyword>
<dbReference type="NCBIfam" id="TIGR01568">
    <property type="entry name" value="A_thal_3678"/>
    <property type="match status" value="1"/>
</dbReference>
<feature type="region of interest" description="Disordered" evidence="7">
    <location>
        <begin position="1"/>
        <end position="28"/>
    </location>
</feature>
<organism evidence="9 10">
    <name type="scientific">Eleusine coracana subsp. coracana</name>
    <dbReference type="NCBI Taxonomy" id="191504"/>
    <lineage>
        <taxon>Eukaryota</taxon>
        <taxon>Viridiplantae</taxon>
        <taxon>Streptophyta</taxon>
        <taxon>Embryophyta</taxon>
        <taxon>Tracheophyta</taxon>
        <taxon>Spermatophyta</taxon>
        <taxon>Magnoliopsida</taxon>
        <taxon>Liliopsida</taxon>
        <taxon>Poales</taxon>
        <taxon>Poaceae</taxon>
        <taxon>PACMAD clade</taxon>
        <taxon>Chloridoideae</taxon>
        <taxon>Cynodonteae</taxon>
        <taxon>Eleusininae</taxon>
        <taxon>Eleusine</taxon>
    </lineage>
</organism>
<dbReference type="Proteomes" id="UP001054889">
    <property type="component" value="Unassembled WGS sequence"/>
</dbReference>
<reference evidence="9" key="2">
    <citation type="submission" date="2021-12" db="EMBL/GenBank/DDBJ databases">
        <title>Resequencing data analysis of finger millet.</title>
        <authorList>
            <person name="Hatakeyama M."/>
            <person name="Aluri S."/>
            <person name="Balachadran M.T."/>
            <person name="Sivarajan S.R."/>
            <person name="Poveda L."/>
            <person name="Shimizu-Inatsugi R."/>
            <person name="Schlapbach R."/>
            <person name="Sreeman S.M."/>
            <person name="Shimizu K.K."/>
        </authorList>
    </citation>
    <scope>NUCLEOTIDE SEQUENCE</scope>
</reference>
<feature type="compositionally biased region" description="Polar residues" evidence="7">
    <location>
        <begin position="9"/>
        <end position="22"/>
    </location>
</feature>
<feature type="domain" description="OVATE" evidence="8">
    <location>
        <begin position="119"/>
        <end position="180"/>
    </location>
</feature>
<evidence type="ECO:0000256" key="4">
    <source>
        <dbReference type="ARBA" id="ARBA00023163"/>
    </source>
</evidence>
<feature type="compositionally biased region" description="Polar residues" evidence="7">
    <location>
        <begin position="55"/>
        <end position="64"/>
    </location>
</feature>
<comment type="function">
    <text evidence="6">Transcriptional repressor that regulates multiple aspects of plant growth and development.</text>
</comment>
<evidence type="ECO:0000256" key="3">
    <source>
        <dbReference type="ARBA" id="ARBA00023015"/>
    </source>
</evidence>
<feature type="region of interest" description="Disordered" evidence="7">
    <location>
        <begin position="42"/>
        <end position="69"/>
    </location>
</feature>
<evidence type="ECO:0000313" key="9">
    <source>
        <dbReference type="EMBL" id="GJN17076.1"/>
    </source>
</evidence>
<comment type="subcellular location">
    <subcellularLocation>
        <location evidence="1 6">Nucleus</location>
    </subcellularLocation>
</comment>
<evidence type="ECO:0000313" key="10">
    <source>
        <dbReference type="Proteomes" id="UP001054889"/>
    </source>
</evidence>
<keyword evidence="5 6" id="KW-0539">Nucleus</keyword>
<evidence type="ECO:0000256" key="2">
    <source>
        <dbReference type="ARBA" id="ARBA00022491"/>
    </source>
</evidence>
<dbReference type="InterPro" id="IPR006458">
    <property type="entry name" value="Ovate_C"/>
</dbReference>
<dbReference type="EMBL" id="BQKI01000073">
    <property type="protein sequence ID" value="GJN17076.1"/>
    <property type="molecule type" value="Genomic_DNA"/>
</dbReference>
<dbReference type="PANTHER" id="PTHR33057">
    <property type="entry name" value="TRANSCRIPTION REPRESSOR OFP7-RELATED"/>
    <property type="match status" value="1"/>
</dbReference>
<gene>
    <name evidence="9" type="primary">gb04115</name>
    <name evidence="9" type="ORF">PR202_gb04115</name>
</gene>
<evidence type="ECO:0000256" key="7">
    <source>
        <dbReference type="SAM" id="MobiDB-lite"/>
    </source>
</evidence>
<keyword evidence="10" id="KW-1185">Reference proteome</keyword>
<evidence type="ECO:0000256" key="6">
    <source>
        <dbReference type="RuleBase" id="RU367028"/>
    </source>
</evidence>
<name>A0AAV5E3H5_ELECO</name>
<evidence type="ECO:0000256" key="1">
    <source>
        <dbReference type="ARBA" id="ARBA00004123"/>
    </source>
</evidence>
<accession>A0AAV5E3H5</accession>
<comment type="caution">
    <text evidence="9">The sequence shown here is derived from an EMBL/GenBank/DDBJ whole genome shotgun (WGS) entry which is preliminary data.</text>
</comment>
<dbReference type="GO" id="GO:0045892">
    <property type="term" value="P:negative regulation of DNA-templated transcription"/>
    <property type="evidence" value="ECO:0007669"/>
    <property type="project" value="UniProtKB-UniRule"/>
</dbReference>
<dbReference type="PANTHER" id="PTHR33057:SF35">
    <property type="entry name" value="TRANSCRIPTION REPRESSOR"/>
    <property type="match status" value="1"/>
</dbReference>
<dbReference type="InterPro" id="IPR038933">
    <property type="entry name" value="Ovate"/>
</dbReference>
<protein>
    <recommendedName>
        <fullName evidence="6">Transcription repressor</fullName>
    </recommendedName>
    <alternativeName>
        <fullName evidence="6">Ovate family protein</fullName>
    </alternativeName>
</protein>